<dbReference type="GO" id="GO:0060294">
    <property type="term" value="P:cilium movement involved in cell motility"/>
    <property type="evidence" value="ECO:0007669"/>
    <property type="project" value="TreeGrafter"/>
</dbReference>
<dbReference type="InterPro" id="IPR001680">
    <property type="entry name" value="WD40_rpt"/>
</dbReference>
<dbReference type="Proteomes" id="UP000472276">
    <property type="component" value="Unassembled WGS sequence"/>
</dbReference>
<gene>
    <name evidence="6" type="primary">dnai3</name>
</gene>
<keyword evidence="2" id="KW-0963">Cytoplasm</keyword>
<keyword evidence="3" id="KW-0853">WD repeat</keyword>
<evidence type="ECO:0000256" key="4">
    <source>
        <dbReference type="ARBA" id="ARBA00022737"/>
    </source>
</evidence>
<evidence type="ECO:0000256" key="3">
    <source>
        <dbReference type="ARBA" id="ARBA00022574"/>
    </source>
</evidence>
<reference evidence="6" key="2">
    <citation type="submission" date="2025-09" db="UniProtKB">
        <authorList>
            <consortium name="Ensembl"/>
        </authorList>
    </citation>
    <scope>IDENTIFICATION</scope>
</reference>
<dbReference type="SMART" id="SM00320">
    <property type="entry name" value="WD40"/>
    <property type="match status" value="5"/>
</dbReference>
<dbReference type="Ensembl" id="ENSOABT00000049203.2">
    <property type="protein sequence ID" value="ENSOABP00000047969.2"/>
    <property type="gene ID" value="ENSOABG00000021405.2"/>
</dbReference>
<sequence length="914" mass="105240">MFSRPLSCNHWQPSGSQPTGEQKQRVRRRYQEDRRRYQAYVVAKMAPKRQNSPSRKASVKGKGKVKKNQPPSPKEKPDHPDDIYPIVLTTATQELFECCIDEDVIEQSPYKLLKKDDIIQDIKTRAAVSDFHPVKQFVLDYPEDEILLVFDVDFTYGQSFYLVLTPEAKARIYNVLQPPQPEITEVLEDDVSKTPEPKPWISLGSELEVDQESVKETREKLCYKFYLKRRPGLPVCFSDRNSTEAECRSVECPSYQDSRFSIKRMQRDCGMQAVPRLQSSTTQTQRAFQRNIFTQYEPRELSKKEKERILSSENLRKFLNSVTPRVLHALQQTHIMNVFTDDFKALGIGAEASDRLVMVSEGLKLQWTFTDEKRAMGKKISSVSWHPTIHGLIAVAFIKKQEEQLDKSTAYINSPAFIVFYGFPDQSNPRLLLECPDDIFAFEFCPSNPNVIVGGCRNGKVVLWDISFHALHLQGTQPISKKGSDLDSDTDTFDFDKKENKTPVMRYCAVSSIESSHKSPVTDVQWLPKTFEVTRTGVPVQNNSNISVQVVTCSPDCTVMFWDLRVPKLQNQFLADRKQDVDQKIMMTPYSIPKTFKHLDRTWKPLFRVSLPKSDTSGEYAPLKFSLEHYTCNSNTGRNTDNENDGAEVLPEYSQLRIPSAKTLRTLDDVNTKFYIGTEEGEIVYTDWKLEEDEFERKFSAKPLLCFRTHAWFVNTMQRSPFFKDILLTTGGWNFAIWKEGVMGGPIFVGPSSEQEYSAACWSLSRPAVFFIGRNDGSIEVWNLLLNTSESTHFHEHIASTRITCIKPCIASSKQHYLAVADNLGMLRVFSVPKTLRSPVKNEDLNMQIFFDREHDRLKDYLEWEEQWAKQRKEAGESKKQVEPDKPVTFQVDSEEADLKEYSDYLKLEESILE</sequence>
<proteinExistence type="predicted"/>
<reference evidence="6" key="1">
    <citation type="submission" date="2025-08" db="UniProtKB">
        <authorList>
            <consortium name="Ensembl"/>
        </authorList>
    </citation>
    <scope>IDENTIFICATION</scope>
</reference>
<evidence type="ECO:0008006" key="8">
    <source>
        <dbReference type="Google" id="ProtNLM"/>
    </source>
</evidence>
<dbReference type="PANTHER" id="PTHR12442">
    <property type="entry name" value="DYNEIN INTERMEDIATE CHAIN"/>
    <property type="match status" value="1"/>
</dbReference>
<dbReference type="InterPro" id="IPR050687">
    <property type="entry name" value="Dynein_IC"/>
</dbReference>
<evidence type="ECO:0000256" key="2">
    <source>
        <dbReference type="ARBA" id="ARBA00022490"/>
    </source>
</evidence>
<organism evidence="6 7">
    <name type="scientific">Oreochromis aureus</name>
    <name type="common">Israeli tilapia</name>
    <name type="synonym">Chromis aureus</name>
    <dbReference type="NCBI Taxonomy" id="47969"/>
    <lineage>
        <taxon>Eukaryota</taxon>
        <taxon>Metazoa</taxon>
        <taxon>Chordata</taxon>
        <taxon>Craniata</taxon>
        <taxon>Vertebrata</taxon>
        <taxon>Euteleostomi</taxon>
        <taxon>Actinopterygii</taxon>
        <taxon>Neopterygii</taxon>
        <taxon>Teleostei</taxon>
        <taxon>Neoteleostei</taxon>
        <taxon>Acanthomorphata</taxon>
        <taxon>Ovalentaria</taxon>
        <taxon>Cichlomorphae</taxon>
        <taxon>Cichliformes</taxon>
        <taxon>Cichlidae</taxon>
        <taxon>African cichlids</taxon>
        <taxon>Pseudocrenilabrinae</taxon>
        <taxon>Oreochromini</taxon>
        <taxon>Oreochromis</taxon>
    </lineage>
</organism>
<dbReference type="PANTHER" id="PTHR12442:SF5">
    <property type="entry name" value="DYNEIN AXONEMAL INTERMEDIATE CHAIN 3"/>
    <property type="match status" value="1"/>
</dbReference>
<keyword evidence="7" id="KW-1185">Reference proteome</keyword>
<accession>A0A668VAV8</accession>
<feature type="compositionally biased region" description="Basic and acidic residues" evidence="5">
    <location>
        <begin position="73"/>
        <end position="82"/>
    </location>
</feature>
<evidence type="ECO:0000313" key="7">
    <source>
        <dbReference type="Proteomes" id="UP000472276"/>
    </source>
</evidence>
<evidence type="ECO:0000256" key="1">
    <source>
        <dbReference type="ARBA" id="ARBA00004496"/>
    </source>
</evidence>
<feature type="region of interest" description="Disordered" evidence="5">
    <location>
        <begin position="1"/>
        <end position="83"/>
    </location>
</feature>
<protein>
    <recommendedName>
        <fullName evidence="8">WD repeat domain 63</fullName>
    </recommendedName>
</protein>
<dbReference type="GO" id="GO:0045503">
    <property type="term" value="F:dynein light chain binding"/>
    <property type="evidence" value="ECO:0007669"/>
    <property type="project" value="TreeGrafter"/>
</dbReference>
<dbReference type="GO" id="GO:0045504">
    <property type="term" value="F:dynein heavy chain binding"/>
    <property type="evidence" value="ECO:0007669"/>
    <property type="project" value="TreeGrafter"/>
</dbReference>
<dbReference type="GO" id="GO:0036156">
    <property type="term" value="C:inner dynein arm"/>
    <property type="evidence" value="ECO:0007669"/>
    <property type="project" value="TreeGrafter"/>
</dbReference>
<comment type="subcellular location">
    <subcellularLocation>
        <location evidence="1">Cytoplasm</location>
    </subcellularLocation>
</comment>
<evidence type="ECO:0000313" key="6">
    <source>
        <dbReference type="Ensembl" id="ENSOABP00000047969.2"/>
    </source>
</evidence>
<feature type="compositionally biased region" description="Polar residues" evidence="5">
    <location>
        <begin position="9"/>
        <end position="21"/>
    </location>
</feature>
<keyword evidence="4" id="KW-0677">Repeat</keyword>
<dbReference type="InterPro" id="IPR036322">
    <property type="entry name" value="WD40_repeat_dom_sf"/>
</dbReference>
<dbReference type="GO" id="GO:0036159">
    <property type="term" value="P:inner dynein arm assembly"/>
    <property type="evidence" value="ECO:0007669"/>
    <property type="project" value="TreeGrafter"/>
</dbReference>
<dbReference type="AlphaFoldDB" id="A0A668VAV8"/>
<name>A0A668VAV8_OREAU</name>
<dbReference type="Gene3D" id="2.130.10.10">
    <property type="entry name" value="YVTN repeat-like/Quinoprotein amine dehydrogenase"/>
    <property type="match status" value="2"/>
</dbReference>
<dbReference type="InterPro" id="IPR015943">
    <property type="entry name" value="WD40/YVTN_repeat-like_dom_sf"/>
</dbReference>
<evidence type="ECO:0000256" key="5">
    <source>
        <dbReference type="SAM" id="MobiDB-lite"/>
    </source>
</evidence>
<dbReference type="SUPFAM" id="SSF50978">
    <property type="entry name" value="WD40 repeat-like"/>
    <property type="match status" value="1"/>
</dbReference>
<feature type="compositionally biased region" description="Basic residues" evidence="5">
    <location>
        <begin position="57"/>
        <end position="67"/>
    </location>
</feature>